<dbReference type="Pfam" id="PF01584">
    <property type="entry name" value="CheW"/>
    <property type="match status" value="1"/>
</dbReference>
<comment type="subcellular location">
    <subcellularLocation>
        <location evidence="1">Cytoplasm</location>
    </subcellularLocation>
</comment>
<evidence type="ECO:0000256" key="3">
    <source>
        <dbReference type="ARBA" id="ARBA00022490"/>
    </source>
</evidence>
<evidence type="ECO:0000256" key="1">
    <source>
        <dbReference type="ARBA" id="ARBA00004496"/>
    </source>
</evidence>
<evidence type="ECO:0000256" key="2">
    <source>
        <dbReference type="ARBA" id="ARBA00021483"/>
    </source>
</evidence>
<evidence type="ECO:0000256" key="4">
    <source>
        <dbReference type="ARBA" id="ARBA00022500"/>
    </source>
</evidence>
<protein>
    <recommendedName>
        <fullName evidence="2">Chemotaxis protein CheW</fullName>
    </recommendedName>
</protein>
<dbReference type="InterPro" id="IPR002545">
    <property type="entry name" value="CheW-lke_dom"/>
</dbReference>
<sequence length="176" mass="19417">MDNNTQTEIDEQSTQFLTFIMAEEEYGVEILDVQEIRGWESCTEIPNMPAYVKGVINLRGTIVPIVDLRQKFGLENIEYSAITVVIVVKVFVDGKSKVMGLVVDAVSDVHSIAHCDINLPPQLGTDNDPSVIRGLVSIKDKMVVLLSSSLLLDLEQFKNIESLSVHNTQSPMVANG</sequence>
<reference evidence="6 7" key="1">
    <citation type="submission" date="2019-09" db="EMBL/GenBank/DDBJ databases">
        <title>Hybrid Assembly of the complete Genome of the Deep-Sea Bacterium Moritella marina from long Nanopore and Illumina reads.</title>
        <authorList>
            <person name="Magin S."/>
            <person name="Georgoulis A."/>
            <person name="Papadimitriou K."/>
            <person name="Iliakis G."/>
            <person name="Vorgias C.E."/>
        </authorList>
    </citation>
    <scope>NUCLEOTIDE SEQUENCE [LARGE SCALE GENOMIC DNA]</scope>
    <source>
        <strain evidence="6 7">MP-1</strain>
    </source>
</reference>
<dbReference type="PANTHER" id="PTHR22617">
    <property type="entry name" value="CHEMOTAXIS SENSOR HISTIDINE KINASE-RELATED"/>
    <property type="match status" value="1"/>
</dbReference>
<dbReference type="Gene3D" id="2.30.30.40">
    <property type="entry name" value="SH3 Domains"/>
    <property type="match status" value="1"/>
</dbReference>
<evidence type="ECO:0000313" key="6">
    <source>
        <dbReference type="EMBL" id="QFI39388.1"/>
    </source>
</evidence>
<dbReference type="OrthoDB" id="9790406at2"/>
<dbReference type="KEGG" id="mmaa:FR932_16875"/>
<dbReference type="PROSITE" id="PS50851">
    <property type="entry name" value="CHEW"/>
    <property type="match status" value="1"/>
</dbReference>
<evidence type="ECO:0000313" key="7">
    <source>
        <dbReference type="Proteomes" id="UP000327424"/>
    </source>
</evidence>
<dbReference type="Gene3D" id="2.40.50.180">
    <property type="entry name" value="CheA-289, Domain 4"/>
    <property type="match status" value="1"/>
</dbReference>
<feature type="domain" description="CheW-like" evidence="5">
    <location>
        <begin position="13"/>
        <end position="157"/>
    </location>
</feature>
<keyword evidence="7" id="KW-1185">Reference proteome</keyword>
<dbReference type="GO" id="GO:0006935">
    <property type="term" value="P:chemotaxis"/>
    <property type="evidence" value="ECO:0007669"/>
    <property type="project" value="UniProtKB-KW"/>
</dbReference>
<dbReference type="AlphaFoldDB" id="A0A5J6WQA9"/>
<keyword evidence="3" id="KW-0963">Cytoplasm</keyword>
<dbReference type="InterPro" id="IPR039315">
    <property type="entry name" value="CheW"/>
</dbReference>
<evidence type="ECO:0000259" key="5">
    <source>
        <dbReference type="PROSITE" id="PS50851"/>
    </source>
</evidence>
<gene>
    <name evidence="6" type="ORF">FR932_16875</name>
</gene>
<dbReference type="GO" id="GO:0005829">
    <property type="term" value="C:cytosol"/>
    <property type="evidence" value="ECO:0007669"/>
    <property type="project" value="TreeGrafter"/>
</dbReference>
<dbReference type="EMBL" id="CP044399">
    <property type="protein sequence ID" value="QFI39388.1"/>
    <property type="molecule type" value="Genomic_DNA"/>
</dbReference>
<organism evidence="6 7">
    <name type="scientific">Moritella marina ATCC 15381</name>
    <dbReference type="NCBI Taxonomy" id="1202962"/>
    <lineage>
        <taxon>Bacteria</taxon>
        <taxon>Pseudomonadati</taxon>
        <taxon>Pseudomonadota</taxon>
        <taxon>Gammaproteobacteria</taxon>
        <taxon>Alteromonadales</taxon>
        <taxon>Moritellaceae</taxon>
        <taxon>Moritella</taxon>
    </lineage>
</organism>
<accession>A0A5J6WQA9</accession>
<dbReference type="InterPro" id="IPR036061">
    <property type="entry name" value="CheW-like_dom_sf"/>
</dbReference>
<dbReference type="RefSeq" id="WP_019441175.1">
    <property type="nucleotide sequence ID" value="NZ_ALOE01000014.1"/>
</dbReference>
<keyword evidence="4" id="KW-0145">Chemotaxis</keyword>
<dbReference type="SMART" id="SM00260">
    <property type="entry name" value="CheW"/>
    <property type="match status" value="1"/>
</dbReference>
<dbReference type="FunFam" id="2.40.50.180:FF:000002">
    <property type="entry name" value="Chemotaxis protein CheW"/>
    <property type="match status" value="1"/>
</dbReference>
<dbReference type="PANTHER" id="PTHR22617:SF45">
    <property type="entry name" value="CHEMOTAXIS PROTEIN CHEW"/>
    <property type="match status" value="1"/>
</dbReference>
<dbReference type="Proteomes" id="UP000327424">
    <property type="component" value="Chromosome"/>
</dbReference>
<dbReference type="GO" id="GO:0007165">
    <property type="term" value="P:signal transduction"/>
    <property type="evidence" value="ECO:0007669"/>
    <property type="project" value="InterPro"/>
</dbReference>
<dbReference type="SUPFAM" id="SSF50341">
    <property type="entry name" value="CheW-like"/>
    <property type="match status" value="1"/>
</dbReference>
<name>A0A5J6WQA9_MORMI</name>
<proteinExistence type="predicted"/>